<proteinExistence type="predicted"/>
<evidence type="ECO:0000313" key="3">
    <source>
        <dbReference type="Proteomes" id="UP000583800"/>
    </source>
</evidence>
<evidence type="ECO:0000313" key="2">
    <source>
        <dbReference type="EMBL" id="MBB6343704.1"/>
    </source>
</evidence>
<feature type="region of interest" description="Disordered" evidence="1">
    <location>
        <begin position="1"/>
        <end position="23"/>
    </location>
</feature>
<accession>A0A7X0BVK4</accession>
<dbReference type="RefSeq" id="WP_185081938.1">
    <property type="nucleotide sequence ID" value="NZ_JACHJB010000001.1"/>
</dbReference>
<gene>
    <name evidence="2" type="ORF">FHU36_000213</name>
</gene>
<keyword evidence="3" id="KW-1185">Reference proteome</keyword>
<comment type="caution">
    <text evidence="2">The sequence shown here is derived from an EMBL/GenBank/DDBJ whole genome shotgun (WGS) entry which is preliminary data.</text>
</comment>
<protein>
    <submittedName>
        <fullName evidence="2">Uncharacterized protein</fullName>
    </submittedName>
</protein>
<evidence type="ECO:0000256" key="1">
    <source>
        <dbReference type="SAM" id="MobiDB-lite"/>
    </source>
</evidence>
<organism evidence="2 3">
    <name type="scientific">Nonomuraea muscovyensis</name>
    <dbReference type="NCBI Taxonomy" id="1124761"/>
    <lineage>
        <taxon>Bacteria</taxon>
        <taxon>Bacillati</taxon>
        <taxon>Actinomycetota</taxon>
        <taxon>Actinomycetes</taxon>
        <taxon>Streptosporangiales</taxon>
        <taxon>Streptosporangiaceae</taxon>
        <taxon>Nonomuraea</taxon>
    </lineage>
</organism>
<name>A0A7X0BVK4_9ACTN</name>
<sequence>MRDSDARRTAIRPDGGARRTLTSPRPTVIVLAGLVANLAEPGREDMLEVFALGRHPRPDLATRRGAASLDWRWSRAPG</sequence>
<dbReference type="Proteomes" id="UP000583800">
    <property type="component" value="Unassembled WGS sequence"/>
</dbReference>
<dbReference type="EMBL" id="JACHJB010000001">
    <property type="protein sequence ID" value="MBB6343704.1"/>
    <property type="molecule type" value="Genomic_DNA"/>
</dbReference>
<dbReference type="AlphaFoldDB" id="A0A7X0BVK4"/>
<reference evidence="2 3" key="1">
    <citation type="submission" date="2020-08" db="EMBL/GenBank/DDBJ databases">
        <title>Sequencing the genomes of 1000 actinobacteria strains.</title>
        <authorList>
            <person name="Klenk H.-P."/>
        </authorList>
    </citation>
    <scope>NUCLEOTIDE SEQUENCE [LARGE SCALE GENOMIC DNA]</scope>
    <source>
        <strain evidence="2 3">DSM 45913</strain>
    </source>
</reference>